<evidence type="ECO:0000256" key="8">
    <source>
        <dbReference type="ARBA" id="ARBA00023098"/>
    </source>
</evidence>
<dbReference type="InterPro" id="IPR029058">
    <property type="entry name" value="AB_hydrolase_fold"/>
</dbReference>
<dbReference type="OrthoDB" id="5086500at2759"/>
<evidence type="ECO:0000256" key="3">
    <source>
        <dbReference type="ARBA" id="ARBA00004240"/>
    </source>
</evidence>
<comment type="subcellular location">
    <subcellularLocation>
        <location evidence="3">Endoplasmic reticulum</location>
    </subcellularLocation>
    <subcellularLocation>
        <location evidence="1">Membrane</location>
        <topology evidence="1">Single-pass membrane protein</topology>
    </subcellularLocation>
    <subcellularLocation>
        <location evidence="2">Mitochondrion</location>
    </subcellularLocation>
</comment>
<dbReference type="Gene3D" id="1.25.10.10">
    <property type="entry name" value="Leucine-rich Repeat Variant"/>
    <property type="match status" value="1"/>
</dbReference>
<accession>A0A6H5GWU1</accession>
<dbReference type="GO" id="GO:0005739">
    <property type="term" value="C:mitochondrion"/>
    <property type="evidence" value="ECO:0007669"/>
    <property type="project" value="UniProtKB-SubCell"/>
</dbReference>
<dbReference type="InterPro" id="IPR052374">
    <property type="entry name" value="SERAC1"/>
</dbReference>
<evidence type="ECO:0000256" key="7">
    <source>
        <dbReference type="ARBA" id="ARBA00022989"/>
    </source>
</evidence>
<name>A0A6H5GWU1_9HEMI</name>
<dbReference type="GO" id="GO:0016020">
    <property type="term" value="C:membrane"/>
    <property type="evidence" value="ECO:0007669"/>
    <property type="project" value="UniProtKB-SubCell"/>
</dbReference>
<proteinExistence type="inferred from homology"/>
<dbReference type="EMBL" id="CADCXU010021313">
    <property type="protein sequence ID" value="CAB0009021.1"/>
    <property type="molecule type" value="Genomic_DNA"/>
</dbReference>
<comment type="similarity">
    <text evidence="13">Belongs to the SERAC1 family.</text>
</comment>
<evidence type="ECO:0000256" key="2">
    <source>
        <dbReference type="ARBA" id="ARBA00004173"/>
    </source>
</evidence>
<dbReference type="InterPro" id="IPR016024">
    <property type="entry name" value="ARM-type_fold"/>
</dbReference>
<evidence type="ECO:0000256" key="12">
    <source>
        <dbReference type="ARBA" id="ARBA00023264"/>
    </source>
</evidence>
<keyword evidence="5" id="KW-0812">Transmembrane</keyword>
<evidence type="ECO:0000256" key="9">
    <source>
        <dbReference type="ARBA" id="ARBA00023128"/>
    </source>
</evidence>
<dbReference type="GO" id="GO:0005783">
    <property type="term" value="C:endoplasmic reticulum"/>
    <property type="evidence" value="ECO:0007669"/>
    <property type="project" value="UniProtKB-SubCell"/>
</dbReference>
<evidence type="ECO:0000256" key="13">
    <source>
        <dbReference type="ARBA" id="ARBA00038024"/>
    </source>
</evidence>
<sequence>MRSRKKNVLLLTLATTSAGLALGGYAVYKAMRSLDSILDATVAGSHEPTQYIYLPKATSMDINDMRPWEEETWGSGSEQNFFQNWLDQKVKNLSWRLMEIVSQERNSFDKLRAARTLVSLKFLEDWDYQHLGQQCDEHTAALLAREPNVNPRMFLMPPLRKECFDQASLLSKFQRLLQKLQKTHQHWCLNYFISKLFKKSRFNYWCKDYEYLSQESVVPLKNDDGNVVTLCVEALLHHISLDDANVEAMIEARGLEVLLDACRFTPGSFETKLLAVKILLKVSSDRRYLKDIHVTGWLRMLVDWSRECDQRLSSPAASALANLEHSSDSCLFRNEVCILHPLFREPVPPKVDVIIVHGLLGSAHSTWRQRNTEISTDLALSGISYCKLAASVSDMPCFQEEDDFGDDFEFVLADIPVNESAGRGDDSYSIPGSDSKIKNSLCSCCSMKSQCWPKDWLPRDFRGLRILGVDYYSRITEWTDWCPFRSKFESRLADKAKLIRKQLLDCGLGQRPMVWIGHSMGGLIIKHILSQSDDVLSKTKFVFFLGTPHFGSPIAAVRKYLAPLLPSPETKELELNSPDLLELHRRFSEFVAKFDVQVFTFIETKGAKLTVPPLEVNLDCVAPTPCDSGTGKIYEIPVGHVDLAKLSTPLSFIYVKVLDAIKSAAGSDDVRAPLPVSFNLNEFLRYFQL</sequence>
<dbReference type="SUPFAM" id="SSF48371">
    <property type="entry name" value="ARM repeat"/>
    <property type="match status" value="1"/>
</dbReference>
<evidence type="ECO:0000256" key="6">
    <source>
        <dbReference type="ARBA" id="ARBA00022824"/>
    </source>
</evidence>
<dbReference type="PANTHER" id="PTHR48182">
    <property type="entry name" value="PROTEIN SERAC1"/>
    <property type="match status" value="1"/>
</dbReference>
<organism evidence="17 18">
    <name type="scientific">Nesidiocoris tenuis</name>
    <dbReference type="NCBI Taxonomy" id="355587"/>
    <lineage>
        <taxon>Eukaryota</taxon>
        <taxon>Metazoa</taxon>
        <taxon>Ecdysozoa</taxon>
        <taxon>Arthropoda</taxon>
        <taxon>Hexapoda</taxon>
        <taxon>Insecta</taxon>
        <taxon>Pterygota</taxon>
        <taxon>Neoptera</taxon>
        <taxon>Paraneoptera</taxon>
        <taxon>Hemiptera</taxon>
        <taxon>Heteroptera</taxon>
        <taxon>Panheteroptera</taxon>
        <taxon>Cimicomorpha</taxon>
        <taxon>Miridae</taxon>
        <taxon>Dicyphina</taxon>
        <taxon>Nesidiocoris</taxon>
    </lineage>
</organism>
<dbReference type="InterPro" id="IPR011989">
    <property type="entry name" value="ARM-like"/>
</dbReference>
<dbReference type="GO" id="GO:0008654">
    <property type="term" value="P:phospholipid biosynthetic process"/>
    <property type="evidence" value="ECO:0007669"/>
    <property type="project" value="UniProtKB-KW"/>
</dbReference>
<evidence type="ECO:0000313" key="17">
    <source>
        <dbReference type="EMBL" id="CAB0009021.1"/>
    </source>
</evidence>
<gene>
    <name evidence="16" type="ORF">NTEN_LOCUS14201</name>
    <name evidence="17" type="ORF">NTEN_LOCUS14211</name>
</gene>
<dbReference type="PANTHER" id="PTHR48182:SF2">
    <property type="entry name" value="PROTEIN SERAC1"/>
    <property type="match status" value="1"/>
</dbReference>
<evidence type="ECO:0000256" key="4">
    <source>
        <dbReference type="ARBA" id="ARBA00022516"/>
    </source>
</evidence>
<evidence type="ECO:0000313" key="16">
    <source>
        <dbReference type="EMBL" id="CAB0009007.1"/>
    </source>
</evidence>
<keyword evidence="7" id="KW-1133">Transmembrane helix</keyword>
<evidence type="ECO:0000256" key="11">
    <source>
        <dbReference type="ARBA" id="ARBA00023209"/>
    </source>
</evidence>
<evidence type="ECO:0000256" key="1">
    <source>
        <dbReference type="ARBA" id="ARBA00004167"/>
    </source>
</evidence>
<keyword evidence="6" id="KW-0256">Endoplasmic reticulum</keyword>
<evidence type="ECO:0000256" key="10">
    <source>
        <dbReference type="ARBA" id="ARBA00023136"/>
    </source>
</evidence>
<reference evidence="17 18" key="1">
    <citation type="submission" date="2020-02" db="EMBL/GenBank/DDBJ databases">
        <authorList>
            <person name="Ferguson B K."/>
        </authorList>
    </citation>
    <scope>NUCLEOTIDE SEQUENCE [LARGE SCALE GENOMIC DNA]</scope>
</reference>
<keyword evidence="18" id="KW-1185">Reference proteome</keyword>
<dbReference type="AlphaFoldDB" id="A0A6H5GWU1"/>
<dbReference type="Gene3D" id="3.40.50.1820">
    <property type="entry name" value="alpha/beta hydrolase"/>
    <property type="match status" value="1"/>
</dbReference>
<keyword evidence="11" id="KW-0594">Phospholipid biosynthesis</keyword>
<evidence type="ECO:0000313" key="18">
    <source>
        <dbReference type="Proteomes" id="UP000479000"/>
    </source>
</evidence>
<dbReference type="Proteomes" id="UP000479000">
    <property type="component" value="Unassembled WGS sequence"/>
</dbReference>
<dbReference type="SUPFAM" id="SSF53474">
    <property type="entry name" value="alpha/beta-Hydrolases"/>
    <property type="match status" value="1"/>
</dbReference>
<dbReference type="EMBL" id="CADCXU010021302">
    <property type="protein sequence ID" value="CAB0009007.1"/>
    <property type="molecule type" value="Genomic_DNA"/>
</dbReference>
<protein>
    <recommendedName>
        <fullName evidence="14">Protein SERAC1</fullName>
    </recommendedName>
    <alternativeName>
        <fullName evidence="15">Serine active site-containing protein 1</fullName>
    </alternativeName>
</protein>
<keyword evidence="10" id="KW-0472">Membrane</keyword>
<evidence type="ECO:0000256" key="14">
    <source>
        <dbReference type="ARBA" id="ARBA00040991"/>
    </source>
</evidence>
<keyword evidence="9" id="KW-0496">Mitochondrion</keyword>
<keyword evidence="4" id="KW-0444">Lipid biosynthesis</keyword>
<evidence type="ECO:0000256" key="15">
    <source>
        <dbReference type="ARBA" id="ARBA00041701"/>
    </source>
</evidence>
<evidence type="ECO:0000256" key="5">
    <source>
        <dbReference type="ARBA" id="ARBA00022692"/>
    </source>
</evidence>
<keyword evidence="8" id="KW-0443">Lipid metabolism</keyword>
<keyword evidence="12" id="KW-1208">Phospholipid metabolism</keyword>